<dbReference type="EMBL" id="LSYS01004352">
    <property type="protein sequence ID" value="OPJ79622.1"/>
    <property type="molecule type" value="Genomic_DNA"/>
</dbReference>
<name>A0A1V4K583_PATFA</name>
<comment type="caution">
    <text evidence="1">The sequence shown here is derived from an EMBL/GenBank/DDBJ whole genome shotgun (WGS) entry which is preliminary data.</text>
</comment>
<dbReference type="InterPro" id="IPR027417">
    <property type="entry name" value="P-loop_NTPase"/>
</dbReference>
<dbReference type="AlphaFoldDB" id="A0A1V4K583"/>
<protein>
    <submittedName>
        <fullName evidence="1">Uncharacterized protein</fullName>
    </submittedName>
</protein>
<reference evidence="1 2" key="1">
    <citation type="submission" date="2016-02" db="EMBL/GenBank/DDBJ databases">
        <title>Band-tailed pigeon sequencing and assembly.</title>
        <authorList>
            <person name="Soares A.E."/>
            <person name="Novak B.J."/>
            <person name="Rice E.S."/>
            <person name="O'Connell B."/>
            <person name="Chang D."/>
            <person name="Weber S."/>
            <person name="Shapiro B."/>
        </authorList>
    </citation>
    <scope>NUCLEOTIDE SEQUENCE [LARGE SCALE GENOMIC DNA]</scope>
    <source>
        <strain evidence="1">BTP2013</strain>
        <tissue evidence="1">Blood</tissue>
    </source>
</reference>
<proteinExistence type="predicted"/>
<evidence type="ECO:0000313" key="1">
    <source>
        <dbReference type="EMBL" id="OPJ79622.1"/>
    </source>
</evidence>
<keyword evidence="2" id="KW-1185">Reference proteome</keyword>
<dbReference type="Gene3D" id="3.40.50.300">
    <property type="entry name" value="P-loop containing nucleotide triphosphate hydrolases"/>
    <property type="match status" value="1"/>
</dbReference>
<sequence length="164" mass="18130">MMPNSSSSRHATCPMEGVWLHLPHHQVYMPLPLGGCSRTCSQKSVGNLTAFNGFSLALRKHRGKETVRDAVVPAIQLHLGLLAKQVLRILSANTAETSITVNYVGFVVDSGKMKELAARLTSHHLERQGATSPVQFFLSYPDVEMLGMYIPAAALRMIRPCHHW</sequence>
<evidence type="ECO:0000313" key="2">
    <source>
        <dbReference type="Proteomes" id="UP000190648"/>
    </source>
</evidence>
<accession>A0A1V4K583</accession>
<dbReference type="Proteomes" id="UP000190648">
    <property type="component" value="Unassembled WGS sequence"/>
</dbReference>
<organism evidence="1 2">
    <name type="scientific">Patagioenas fasciata monilis</name>
    <dbReference type="NCBI Taxonomy" id="372326"/>
    <lineage>
        <taxon>Eukaryota</taxon>
        <taxon>Metazoa</taxon>
        <taxon>Chordata</taxon>
        <taxon>Craniata</taxon>
        <taxon>Vertebrata</taxon>
        <taxon>Euteleostomi</taxon>
        <taxon>Archelosauria</taxon>
        <taxon>Archosauria</taxon>
        <taxon>Dinosauria</taxon>
        <taxon>Saurischia</taxon>
        <taxon>Theropoda</taxon>
        <taxon>Coelurosauria</taxon>
        <taxon>Aves</taxon>
        <taxon>Neognathae</taxon>
        <taxon>Neoaves</taxon>
        <taxon>Columbimorphae</taxon>
        <taxon>Columbiformes</taxon>
        <taxon>Columbidae</taxon>
        <taxon>Patagioenas</taxon>
    </lineage>
</organism>
<gene>
    <name evidence="1" type="ORF">AV530_001578</name>
</gene>